<dbReference type="SFLD" id="SFLDG01143">
    <property type="entry name" value="C2.B.3:_Phosphomannomutase_Lik"/>
    <property type="match status" value="1"/>
</dbReference>
<evidence type="ECO:0000256" key="2">
    <source>
        <dbReference type="ARBA" id="ARBA00004699"/>
    </source>
</evidence>
<comment type="subunit">
    <text evidence="4 13">Homodimer.</text>
</comment>
<dbReference type="Pfam" id="PF03332">
    <property type="entry name" value="PMM"/>
    <property type="match status" value="1"/>
</dbReference>
<dbReference type="InterPro" id="IPR005002">
    <property type="entry name" value="PMM"/>
</dbReference>
<dbReference type="GO" id="GO:0006487">
    <property type="term" value="P:protein N-linked glycosylation"/>
    <property type="evidence" value="ECO:0007669"/>
    <property type="project" value="TreeGrafter"/>
</dbReference>
<dbReference type="InterPro" id="IPR023214">
    <property type="entry name" value="HAD_sf"/>
</dbReference>
<evidence type="ECO:0000256" key="1">
    <source>
        <dbReference type="ARBA" id="ARBA00004496"/>
    </source>
</evidence>
<feature type="binding site" evidence="12">
    <location>
        <position position="228"/>
    </location>
    <ligand>
        <name>Mg(2+)</name>
        <dbReference type="ChEBI" id="CHEBI:18420"/>
        <label>1</label>
    </ligand>
</feature>
<comment type="function">
    <text evidence="13">Involved in the synthesis of the GDP-mannose and dolichol-phosphate-mannose required for a number of critical mannosyl transfer reactions.</text>
</comment>
<feature type="binding site" evidence="11">
    <location>
        <position position="127"/>
    </location>
    <ligand>
        <name>alpha-D-mannose 1-phosphate</name>
        <dbReference type="ChEBI" id="CHEBI:58409"/>
    </ligand>
</feature>
<dbReference type="SFLD" id="SFLDS00003">
    <property type="entry name" value="Haloacid_Dehalogenase"/>
    <property type="match status" value="1"/>
</dbReference>
<keyword evidence="9 13" id="KW-0413">Isomerase</keyword>
<keyword evidence="7 12" id="KW-0479">Metal-binding</keyword>
<feature type="binding site" evidence="11">
    <location>
        <position position="23"/>
    </location>
    <ligand>
        <name>alpha-D-mannose 1-phosphate</name>
        <dbReference type="ChEBI" id="CHEBI:58409"/>
    </ligand>
</feature>
<dbReference type="Proteomes" id="UP000183832">
    <property type="component" value="Unassembled WGS sequence"/>
</dbReference>
<evidence type="ECO:0000313" key="14">
    <source>
        <dbReference type="EMBL" id="CRK98422.1"/>
    </source>
</evidence>
<dbReference type="EMBL" id="CVRI01000047">
    <property type="protein sequence ID" value="CRK98422.1"/>
    <property type="molecule type" value="Genomic_DNA"/>
</dbReference>
<evidence type="ECO:0000256" key="4">
    <source>
        <dbReference type="ARBA" id="ARBA00011738"/>
    </source>
</evidence>
<dbReference type="GO" id="GO:0006013">
    <property type="term" value="P:mannose metabolic process"/>
    <property type="evidence" value="ECO:0007669"/>
    <property type="project" value="TreeGrafter"/>
</dbReference>
<feature type="binding site" evidence="12">
    <location>
        <position position="226"/>
    </location>
    <ligand>
        <name>Mg(2+)</name>
        <dbReference type="ChEBI" id="CHEBI:18420"/>
        <label>1</label>
    </ligand>
</feature>
<evidence type="ECO:0000256" key="11">
    <source>
        <dbReference type="PIRSR" id="PIRSR605002-2"/>
    </source>
</evidence>
<dbReference type="Gene3D" id="3.40.50.1000">
    <property type="entry name" value="HAD superfamily/HAD-like"/>
    <property type="match status" value="1"/>
</dbReference>
<dbReference type="UniPathway" id="UPA00126">
    <property type="reaction ID" value="UER00424"/>
</dbReference>
<feature type="binding site" evidence="12">
    <location>
        <position position="14"/>
    </location>
    <ligand>
        <name>Mg(2+)</name>
        <dbReference type="ChEBI" id="CHEBI:18420"/>
        <label>1</label>
    </ligand>
</feature>
<dbReference type="SUPFAM" id="SSF56784">
    <property type="entry name" value="HAD-like"/>
    <property type="match status" value="1"/>
</dbReference>
<evidence type="ECO:0000256" key="5">
    <source>
        <dbReference type="ARBA" id="ARBA00012730"/>
    </source>
</evidence>
<dbReference type="PANTHER" id="PTHR10466">
    <property type="entry name" value="PHOSPHOMANNOMUTASE"/>
    <property type="match status" value="1"/>
</dbReference>
<feature type="binding site" evidence="11">
    <location>
        <position position="185"/>
    </location>
    <ligand>
        <name>alpha-D-mannose 1-phosphate</name>
        <dbReference type="ChEBI" id="CHEBI:58409"/>
    </ligand>
</feature>
<proteinExistence type="inferred from homology"/>
<dbReference type="SFLD" id="SFLDG01140">
    <property type="entry name" value="C2.B:_Phosphomannomutase_and_P"/>
    <property type="match status" value="1"/>
</dbReference>
<organism evidence="14 15">
    <name type="scientific">Clunio marinus</name>
    <dbReference type="NCBI Taxonomy" id="568069"/>
    <lineage>
        <taxon>Eukaryota</taxon>
        <taxon>Metazoa</taxon>
        <taxon>Ecdysozoa</taxon>
        <taxon>Arthropoda</taxon>
        <taxon>Hexapoda</taxon>
        <taxon>Insecta</taxon>
        <taxon>Pterygota</taxon>
        <taxon>Neoptera</taxon>
        <taxon>Endopterygota</taxon>
        <taxon>Diptera</taxon>
        <taxon>Nematocera</taxon>
        <taxon>Chironomoidea</taxon>
        <taxon>Chironomidae</taxon>
        <taxon>Clunio</taxon>
    </lineage>
</organism>
<evidence type="ECO:0000256" key="9">
    <source>
        <dbReference type="ARBA" id="ARBA00023235"/>
    </source>
</evidence>
<protein>
    <recommendedName>
        <fullName evidence="5 13">Phosphomannomutase</fullName>
        <ecNumber evidence="5 13">5.4.2.8</ecNumber>
    </recommendedName>
</protein>
<evidence type="ECO:0000256" key="7">
    <source>
        <dbReference type="ARBA" id="ARBA00022723"/>
    </source>
</evidence>
<comment type="pathway">
    <text evidence="2 13">Nucleotide-sugar biosynthesis; GDP-alpha-D-mannose biosynthesis; alpha-D-mannose 1-phosphate from D-fructose 6-phosphate: step 2/2.</text>
</comment>
<dbReference type="PANTHER" id="PTHR10466:SF0">
    <property type="entry name" value="PHOSPHOMANNOMUTASE"/>
    <property type="match status" value="1"/>
</dbReference>
<feature type="active site" description="Proton donor/acceptor" evidence="10">
    <location>
        <position position="16"/>
    </location>
</feature>
<dbReference type="EC" id="5.4.2.8" evidence="5 13"/>
<feature type="binding site" evidence="11">
    <location>
        <position position="138"/>
    </location>
    <ligand>
        <name>alpha-D-mannose 1-phosphate</name>
        <dbReference type="ChEBI" id="CHEBI:58409"/>
    </ligand>
</feature>
<dbReference type="FunFam" id="3.30.1240.20:FF:000001">
    <property type="entry name" value="Phosphomannomutase"/>
    <property type="match status" value="1"/>
</dbReference>
<feature type="binding site" evidence="11">
    <location>
        <position position="183"/>
    </location>
    <ligand>
        <name>alpha-D-mannose 1-phosphate</name>
        <dbReference type="ChEBI" id="CHEBI:58409"/>
    </ligand>
</feature>
<comment type="catalytic activity">
    <reaction evidence="13">
        <text>alpha-D-mannose 1-phosphate = D-mannose 6-phosphate</text>
        <dbReference type="Rhea" id="RHEA:11140"/>
        <dbReference type="ChEBI" id="CHEBI:58409"/>
        <dbReference type="ChEBI" id="CHEBI:58735"/>
        <dbReference type="EC" id="5.4.2.8"/>
    </reaction>
</comment>
<dbReference type="NCBIfam" id="TIGR01484">
    <property type="entry name" value="HAD-SF-IIB"/>
    <property type="match status" value="1"/>
</dbReference>
<dbReference type="GO" id="GO:0005829">
    <property type="term" value="C:cytosol"/>
    <property type="evidence" value="ECO:0007669"/>
    <property type="project" value="TreeGrafter"/>
</dbReference>
<feature type="binding site" evidence="12">
    <location>
        <position position="16"/>
    </location>
    <ligand>
        <name>Mg(2+)</name>
        <dbReference type="ChEBI" id="CHEBI:18420"/>
        <label>1</label>
    </ligand>
</feature>
<dbReference type="GO" id="GO:0004615">
    <property type="term" value="F:phosphomannomutase activity"/>
    <property type="evidence" value="ECO:0007669"/>
    <property type="project" value="UniProtKB-EC"/>
</dbReference>
<comment type="subcellular location">
    <subcellularLocation>
        <location evidence="1 13">Cytoplasm</location>
    </subcellularLocation>
</comment>
<dbReference type="GO" id="GO:0009298">
    <property type="term" value="P:GDP-mannose biosynthetic process"/>
    <property type="evidence" value="ECO:0007669"/>
    <property type="project" value="UniProtKB-UniPathway"/>
</dbReference>
<accession>A0A1J1IHA7</accession>
<dbReference type="AlphaFoldDB" id="A0A1J1IHA7"/>
<dbReference type="GO" id="GO:0046872">
    <property type="term" value="F:metal ion binding"/>
    <property type="evidence" value="ECO:0007669"/>
    <property type="project" value="UniProtKB-KW"/>
</dbReference>
<dbReference type="Gene3D" id="3.30.1240.20">
    <property type="match status" value="1"/>
</dbReference>
<evidence type="ECO:0000256" key="6">
    <source>
        <dbReference type="ARBA" id="ARBA00022490"/>
    </source>
</evidence>
<evidence type="ECO:0000256" key="12">
    <source>
        <dbReference type="PIRSR" id="PIRSR605002-3"/>
    </source>
</evidence>
<evidence type="ECO:0000256" key="3">
    <source>
        <dbReference type="ARBA" id="ARBA00009736"/>
    </source>
</evidence>
<evidence type="ECO:0000256" key="13">
    <source>
        <dbReference type="RuleBase" id="RU361118"/>
    </source>
</evidence>
<dbReference type="OrthoDB" id="10264771at2759"/>
<feature type="active site" description="Nucleophile" evidence="10">
    <location>
        <position position="14"/>
    </location>
</feature>
<comment type="cofactor">
    <cofactor evidence="12">
        <name>Mg(2+)</name>
        <dbReference type="ChEBI" id="CHEBI:18420"/>
    </cofactor>
</comment>
<keyword evidence="6 13" id="KW-0963">Cytoplasm</keyword>
<dbReference type="InterPro" id="IPR043169">
    <property type="entry name" value="PMM_cap"/>
</dbReference>
<dbReference type="InterPro" id="IPR006379">
    <property type="entry name" value="HAD-SF_hydro_IIB"/>
</dbReference>
<evidence type="ECO:0000256" key="8">
    <source>
        <dbReference type="ARBA" id="ARBA00022842"/>
    </source>
</evidence>
<feature type="binding site" evidence="12">
    <location>
        <position position="231"/>
    </location>
    <ligand>
        <name>Mg(2+)</name>
        <dbReference type="ChEBI" id="CHEBI:18420"/>
        <label>1</label>
    </ligand>
</feature>
<dbReference type="InterPro" id="IPR036412">
    <property type="entry name" value="HAD-like_sf"/>
</dbReference>
<feature type="binding site" evidence="12">
    <location>
        <position position="214"/>
    </location>
    <ligand>
        <name>Mg(2+)</name>
        <dbReference type="ChEBI" id="CHEBI:18420"/>
        <label>1</label>
    </ligand>
</feature>
<dbReference type="CDD" id="cd02585">
    <property type="entry name" value="HAD_PMM"/>
    <property type="match status" value="1"/>
</dbReference>
<feature type="binding site" evidence="11">
    <location>
        <position position="145"/>
    </location>
    <ligand>
        <name>alpha-D-mannose 1-phosphate</name>
        <dbReference type="ChEBI" id="CHEBI:58409"/>
    </ligand>
</feature>
<keyword evidence="8 12" id="KW-0460">Magnesium</keyword>
<reference evidence="14 15" key="1">
    <citation type="submission" date="2015-04" db="EMBL/GenBank/DDBJ databases">
        <authorList>
            <person name="Syromyatnikov M.Y."/>
            <person name="Popov V.N."/>
        </authorList>
    </citation>
    <scope>NUCLEOTIDE SEQUENCE [LARGE SCALE GENOMIC DNA]</scope>
</reference>
<comment type="similarity">
    <text evidence="3 13">Belongs to the eukaryotic PMM family.</text>
</comment>
<dbReference type="SFLD" id="SFLDF00445">
    <property type="entry name" value="alpha-phosphomannomutase"/>
    <property type="match status" value="1"/>
</dbReference>
<name>A0A1J1IHA7_9DIPT</name>
<dbReference type="STRING" id="568069.A0A1J1IHA7"/>
<keyword evidence="15" id="KW-1185">Reference proteome</keyword>
<gene>
    <name evidence="14" type="ORF">CLUMA_CG011780</name>
</gene>
<evidence type="ECO:0000313" key="15">
    <source>
        <dbReference type="Proteomes" id="UP000183832"/>
    </source>
</evidence>
<sequence length="252" mass="29208">MSTFKREEILLLFDVDGTLTPARKVIEPEFEEFLYTKVKPKATLGVVGGSDYPKIIEQLNGKRLLKEFDYVFPENGLIHIEKGVEISRQSIQTHLGEDVLKRFINFCLRYIADLDIPIKRGTFIDFRAGMINICPIGRQCTYDERLEFHEYDTKNFVRQKFVEALKKEFANVDLTFSIGGQISIDAFPRGWDKTYCLNHVTKGTDFKEIHFFGDKTDKGGNDHEIFEDSRTIGHKVLNPKDTQRQLQDLFDL</sequence>
<evidence type="ECO:0000256" key="10">
    <source>
        <dbReference type="PIRSR" id="PIRSR605002-1"/>
    </source>
</evidence>